<evidence type="ECO:0000256" key="2">
    <source>
        <dbReference type="ARBA" id="ARBA00006657"/>
    </source>
</evidence>
<reference evidence="14 15" key="1">
    <citation type="journal article" date="1979" name="Int. J. Syst. Evol. Microbiol.">
        <title>Bacillus globisporus subsp. marinus subsp. nov.</title>
        <authorList>
            <person name="Liu H."/>
        </authorList>
    </citation>
    <scope>NUCLEOTIDE SEQUENCE [LARGE SCALE GENOMIC DNA]</scope>
    <source>
        <strain evidence="14 15">DSM 1297</strain>
    </source>
</reference>
<keyword evidence="5 10" id="KW-0159">Chromosome partition</keyword>
<organism evidence="14 15">
    <name type="scientific">Jeotgalibacillus marinus</name>
    <dbReference type="NCBI Taxonomy" id="86667"/>
    <lineage>
        <taxon>Bacteria</taxon>
        <taxon>Bacillati</taxon>
        <taxon>Bacillota</taxon>
        <taxon>Bacilli</taxon>
        <taxon>Bacillales</taxon>
        <taxon>Caryophanaceae</taxon>
        <taxon>Jeotgalibacillus</taxon>
    </lineage>
</organism>
<dbReference type="PANTHER" id="PTHR30349:SF77">
    <property type="entry name" value="TYROSINE RECOMBINASE XERC"/>
    <property type="match status" value="1"/>
</dbReference>
<protein>
    <recommendedName>
        <fullName evidence="10 11">Tyrosine recombinase XerC</fullName>
    </recommendedName>
</protein>
<evidence type="ECO:0000256" key="5">
    <source>
        <dbReference type="ARBA" id="ARBA00022829"/>
    </source>
</evidence>
<dbReference type="SUPFAM" id="SSF56349">
    <property type="entry name" value="DNA breaking-rejoining enzymes"/>
    <property type="match status" value="1"/>
</dbReference>
<dbReference type="InterPro" id="IPR023009">
    <property type="entry name" value="Tyrosine_recombinase_XerC/XerD"/>
</dbReference>
<dbReference type="PROSITE" id="PS51900">
    <property type="entry name" value="CB"/>
    <property type="match status" value="1"/>
</dbReference>
<dbReference type="Pfam" id="PF00589">
    <property type="entry name" value="Phage_integrase"/>
    <property type="match status" value="1"/>
</dbReference>
<keyword evidence="15" id="KW-1185">Reference proteome</keyword>
<dbReference type="InterPro" id="IPR013762">
    <property type="entry name" value="Integrase-like_cat_sf"/>
</dbReference>
<dbReference type="EMBL" id="JBFMIA010000003">
    <property type="protein sequence ID" value="MEW9501315.1"/>
    <property type="molecule type" value="Genomic_DNA"/>
</dbReference>
<evidence type="ECO:0000256" key="3">
    <source>
        <dbReference type="ARBA" id="ARBA00022490"/>
    </source>
</evidence>
<evidence type="ECO:0000259" key="13">
    <source>
        <dbReference type="PROSITE" id="PS51900"/>
    </source>
</evidence>
<dbReference type="RefSeq" id="WP_367778793.1">
    <property type="nucleotide sequence ID" value="NZ_JBFMIA010000003.1"/>
</dbReference>
<dbReference type="SUPFAM" id="SSF47823">
    <property type="entry name" value="lambda integrase-like, N-terminal domain"/>
    <property type="match status" value="1"/>
</dbReference>
<dbReference type="InterPro" id="IPR011931">
    <property type="entry name" value="Recomb_XerC"/>
</dbReference>
<accession>A0ABV3Q1T5</accession>
<dbReference type="InterPro" id="IPR002104">
    <property type="entry name" value="Integrase_catalytic"/>
</dbReference>
<dbReference type="Proteomes" id="UP001556040">
    <property type="component" value="Unassembled WGS sequence"/>
</dbReference>
<evidence type="ECO:0000256" key="9">
    <source>
        <dbReference type="ARBA" id="ARBA00023306"/>
    </source>
</evidence>
<feature type="active site" evidence="10">
    <location>
        <position position="174"/>
    </location>
</feature>
<feature type="domain" description="Tyr recombinase" evidence="12">
    <location>
        <begin position="110"/>
        <end position="293"/>
    </location>
</feature>
<feature type="active site" evidence="10">
    <location>
        <position position="271"/>
    </location>
</feature>
<dbReference type="HAMAP" id="MF_01808">
    <property type="entry name" value="Recomb_XerC_XerD"/>
    <property type="match status" value="1"/>
</dbReference>
<evidence type="ECO:0000313" key="14">
    <source>
        <dbReference type="EMBL" id="MEW9501315.1"/>
    </source>
</evidence>
<dbReference type="InterPro" id="IPR010998">
    <property type="entry name" value="Integrase_recombinase_N"/>
</dbReference>
<dbReference type="InterPro" id="IPR011010">
    <property type="entry name" value="DNA_brk_join_enz"/>
</dbReference>
<dbReference type="Pfam" id="PF02899">
    <property type="entry name" value="Phage_int_SAM_1"/>
    <property type="match status" value="1"/>
</dbReference>
<keyword evidence="7 10" id="KW-0238">DNA-binding</keyword>
<name>A0ABV3Q1T5_9BACL</name>
<dbReference type="Gene3D" id="1.10.443.10">
    <property type="entry name" value="Intergrase catalytic core"/>
    <property type="match status" value="1"/>
</dbReference>
<gene>
    <name evidence="10 14" type="primary">xerC</name>
    <name evidence="14" type="ORF">AB1471_05815</name>
</gene>
<keyword evidence="6 10" id="KW-0229">DNA integration</keyword>
<keyword evidence="9 10" id="KW-0131">Cell cycle</keyword>
<keyword evidence="4 10" id="KW-0132">Cell division</keyword>
<evidence type="ECO:0000256" key="6">
    <source>
        <dbReference type="ARBA" id="ARBA00022908"/>
    </source>
</evidence>
<dbReference type="NCBIfam" id="TIGR02224">
    <property type="entry name" value="recomb_XerC"/>
    <property type="match status" value="1"/>
</dbReference>
<keyword evidence="3 10" id="KW-0963">Cytoplasm</keyword>
<dbReference type="Gene3D" id="1.10.150.130">
    <property type="match status" value="1"/>
</dbReference>
<evidence type="ECO:0000313" key="15">
    <source>
        <dbReference type="Proteomes" id="UP001556040"/>
    </source>
</evidence>
<evidence type="ECO:0000256" key="1">
    <source>
        <dbReference type="ARBA" id="ARBA00004496"/>
    </source>
</evidence>
<dbReference type="NCBIfam" id="NF001399">
    <property type="entry name" value="PRK00283.1"/>
    <property type="match status" value="1"/>
</dbReference>
<keyword evidence="8 10" id="KW-0233">DNA recombination</keyword>
<dbReference type="InterPro" id="IPR044068">
    <property type="entry name" value="CB"/>
</dbReference>
<evidence type="ECO:0000256" key="11">
    <source>
        <dbReference type="NCBIfam" id="TIGR02224"/>
    </source>
</evidence>
<comment type="similarity">
    <text evidence="2 10">Belongs to the 'phage' integrase family. XerC subfamily.</text>
</comment>
<evidence type="ECO:0000256" key="8">
    <source>
        <dbReference type="ARBA" id="ARBA00023172"/>
    </source>
</evidence>
<feature type="active site" evidence="10">
    <location>
        <position position="150"/>
    </location>
</feature>
<dbReference type="PROSITE" id="PS51898">
    <property type="entry name" value="TYR_RECOMBINASE"/>
    <property type="match status" value="1"/>
</dbReference>
<feature type="active site" evidence="10">
    <location>
        <position position="248"/>
    </location>
</feature>
<feature type="active site" description="O-(3'-phospho-DNA)-tyrosine intermediate" evidence="10">
    <location>
        <position position="280"/>
    </location>
</feature>
<evidence type="ECO:0000256" key="4">
    <source>
        <dbReference type="ARBA" id="ARBA00022618"/>
    </source>
</evidence>
<dbReference type="NCBIfam" id="NF040815">
    <property type="entry name" value="recomb_XerA_Arch"/>
    <property type="match status" value="1"/>
</dbReference>
<sequence length="299" mass="34743">MNNVLVEMRQLFVQYLQTEKNYSSLTIEHYVNDLEHFFVFLHKEGVTTVEEVDDIHARLYLVQLHQEKYARASVSRKVSSLRSFFAFLNREELRLTNPMSYVLHPKKEGRLPHFFYENELEQLFLACEGTEPLNIRNKAILELLYATGIRVNECTTIQLRDIDLTMSTLLVKGKGKKERYVPFGGFAQDAIKIYVDKSRPLLLKELQHTSLFVNHQGKPLTARGIRHILTKLVENTTLTASIHPHMLRHTFATHLLNNGADLRTVQELLGHAHLSSTQLYTHVTKEHLRKTYNSFHPRA</sequence>
<dbReference type="CDD" id="cd00798">
    <property type="entry name" value="INT_XerDC_C"/>
    <property type="match status" value="1"/>
</dbReference>
<proteinExistence type="inferred from homology"/>
<feature type="domain" description="Core-binding (CB)" evidence="13">
    <location>
        <begin position="3"/>
        <end position="89"/>
    </location>
</feature>
<evidence type="ECO:0000259" key="12">
    <source>
        <dbReference type="PROSITE" id="PS51898"/>
    </source>
</evidence>
<feature type="active site" evidence="10">
    <location>
        <position position="245"/>
    </location>
</feature>
<comment type="subcellular location">
    <subcellularLocation>
        <location evidence="1 10">Cytoplasm</location>
    </subcellularLocation>
</comment>
<evidence type="ECO:0000256" key="7">
    <source>
        <dbReference type="ARBA" id="ARBA00023125"/>
    </source>
</evidence>
<comment type="function">
    <text evidence="10">Site-specific tyrosine recombinase, which acts by catalyzing the cutting and rejoining of the recombining DNA molecules. The XerC-XerD complex is essential to convert dimers of the bacterial chromosome into monomers to permit their segregation at cell division. It also contributes to the segregational stability of plasmids.</text>
</comment>
<dbReference type="InterPro" id="IPR050090">
    <property type="entry name" value="Tyrosine_recombinase_XerCD"/>
</dbReference>
<dbReference type="InterPro" id="IPR004107">
    <property type="entry name" value="Integrase_SAM-like_N"/>
</dbReference>
<evidence type="ECO:0000256" key="10">
    <source>
        <dbReference type="HAMAP-Rule" id="MF_01808"/>
    </source>
</evidence>
<dbReference type="PANTHER" id="PTHR30349">
    <property type="entry name" value="PHAGE INTEGRASE-RELATED"/>
    <property type="match status" value="1"/>
</dbReference>
<comment type="subunit">
    <text evidence="10">Forms a cyclic heterotetrameric complex composed of two molecules of XerC and two molecules of XerD.</text>
</comment>
<comment type="caution">
    <text evidence="14">The sequence shown here is derived from an EMBL/GenBank/DDBJ whole genome shotgun (WGS) entry which is preliminary data.</text>
</comment>